<reference evidence="1 2" key="1">
    <citation type="submission" date="2015-05" db="EMBL/GenBank/DDBJ databases">
        <title>Evolution of Trichinella species and genotypes.</title>
        <authorList>
            <person name="Korhonen P.K."/>
            <person name="Edoardo P."/>
            <person name="Giuseppe L.R."/>
            <person name="Gasser R.B."/>
        </authorList>
    </citation>
    <scope>NUCLEOTIDE SEQUENCE [LARGE SCALE GENOMIC DNA]</scope>
    <source>
        <strain evidence="1">ISS10</strain>
    </source>
</reference>
<accession>A0A0V1KII1</accession>
<name>A0A0V1KII1_9BILA</name>
<sequence>MVTFSSMSICFRINSEKLSRFAENLSCCQLTGDGIFAHCSQRSQVQHYLVILSS</sequence>
<comment type="caution">
    <text evidence="1">The sequence shown here is derived from an EMBL/GenBank/DDBJ whole genome shotgun (WGS) entry which is preliminary data.</text>
</comment>
<dbReference type="AlphaFoldDB" id="A0A0V1KII1"/>
<evidence type="ECO:0000313" key="1">
    <source>
        <dbReference type="EMBL" id="KRZ46677.1"/>
    </source>
</evidence>
<organism evidence="1 2">
    <name type="scientific">Trichinella nativa</name>
    <dbReference type="NCBI Taxonomy" id="6335"/>
    <lineage>
        <taxon>Eukaryota</taxon>
        <taxon>Metazoa</taxon>
        <taxon>Ecdysozoa</taxon>
        <taxon>Nematoda</taxon>
        <taxon>Enoplea</taxon>
        <taxon>Dorylaimia</taxon>
        <taxon>Trichinellida</taxon>
        <taxon>Trichinellidae</taxon>
        <taxon>Trichinella</taxon>
    </lineage>
</organism>
<keyword evidence="2" id="KW-1185">Reference proteome</keyword>
<dbReference type="EMBL" id="JYDW01002538">
    <property type="protein sequence ID" value="KRZ46677.1"/>
    <property type="molecule type" value="Genomic_DNA"/>
</dbReference>
<dbReference type="Proteomes" id="UP000054721">
    <property type="component" value="Unassembled WGS sequence"/>
</dbReference>
<proteinExistence type="predicted"/>
<protein>
    <submittedName>
        <fullName evidence="1">Uncharacterized protein</fullName>
    </submittedName>
</protein>
<evidence type="ECO:0000313" key="2">
    <source>
        <dbReference type="Proteomes" id="UP000054721"/>
    </source>
</evidence>
<gene>
    <name evidence="1" type="ORF">T02_9781</name>
</gene>